<dbReference type="InterPro" id="IPR050924">
    <property type="entry name" value="Peroxiredoxin_BCP/PrxQ"/>
</dbReference>
<comment type="caution">
    <text evidence="15">The sequence shown here is derived from an EMBL/GenBank/DDBJ whole genome shotgun (WGS) entry which is preliminary data.</text>
</comment>
<sequence length="155" mass="16166">MTELQPGDTAPDFTLADAAGTPVSLSGRDRSTVVYFYPKAATPGCTTEACDFRDNLASLQGAGYDVIGISPDSAEDIAAFARDQHLTFPLLSDPGSAVAKAYGAWGEKQIGDKTVTGILRSTFVIGPTGAVELAQYRVDATGHVARLRGELGIDA</sequence>
<evidence type="ECO:0000313" key="16">
    <source>
        <dbReference type="Proteomes" id="UP000031030"/>
    </source>
</evidence>
<dbReference type="PANTHER" id="PTHR42801">
    <property type="entry name" value="THIOREDOXIN-DEPENDENT PEROXIDE REDUCTASE"/>
    <property type="match status" value="1"/>
</dbReference>
<comment type="similarity">
    <text evidence="10">Belongs to the peroxiredoxin family. BCP/PrxQ subfamily.</text>
</comment>
<comment type="subunit">
    <text evidence="2">Monomer.</text>
</comment>
<evidence type="ECO:0000313" key="15">
    <source>
        <dbReference type="EMBL" id="KHK97657.1"/>
    </source>
</evidence>
<comment type="function">
    <text evidence="1">Thiol-specific peroxidase that catalyzes the reduction of hydrogen peroxide and organic hydroperoxides to water and alcohols, respectively. Plays a role in cell protection against oxidative stress by detoxifying peroxides and as sensor of hydrogen peroxide-mediated signaling events.</text>
</comment>
<evidence type="ECO:0000256" key="5">
    <source>
        <dbReference type="ARBA" id="ARBA00022862"/>
    </source>
</evidence>
<dbReference type="PROSITE" id="PS51352">
    <property type="entry name" value="THIOREDOXIN_2"/>
    <property type="match status" value="1"/>
</dbReference>
<keyword evidence="4" id="KW-0575">Peroxidase</keyword>
<evidence type="ECO:0000256" key="11">
    <source>
        <dbReference type="ARBA" id="ARBA00041373"/>
    </source>
</evidence>
<evidence type="ECO:0000256" key="6">
    <source>
        <dbReference type="ARBA" id="ARBA00023002"/>
    </source>
</evidence>
<proteinExistence type="inferred from homology"/>
<evidence type="ECO:0000259" key="14">
    <source>
        <dbReference type="PROSITE" id="PS51352"/>
    </source>
</evidence>
<dbReference type="InterPro" id="IPR036249">
    <property type="entry name" value="Thioredoxin-like_sf"/>
</dbReference>
<dbReference type="CDD" id="cd03017">
    <property type="entry name" value="PRX_BCP"/>
    <property type="match status" value="1"/>
</dbReference>
<protein>
    <recommendedName>
        <fullName evidence="3">thioredoxin-dependent peroxiredoxin</fullName>
        <ecNumber evidence="3">1.11.1.24</ecNumber>
    </recommendedName>
    <alternativeName>
        <fullName evidence="11">Bacterioferritin comigratory protein</fullName>
    </alternativeName>
    <alternativeName>
        <fullName evidence="9">Thioredoxin peroxidase</fullName>
    </alternativeName>
</protein>
<dbReference type="SUPFAM" id="SSF52833">
    <property type="entry name" value="Thioredoxin-like"/>
    <property type="match status" value="1"/>
</dbReference>
<evidence type="ECO:0000256" key="8">
    <source>
        <dbReference type="ARBA" id="ARBA00023284"/>
    </source>
</evidence>
<reference evidence="15 16" key="1">
    <citation type="submission" date="2014-11" db="EMBL/GenBank/DDBJ databases">
        <title>Genome sequence of Microbacterium mangrovi MUSC 115(T).</title>
        <authorList>
            <person name="Lee L.-H."/>
        </authorList>
    </citation>
    <scope>NUCLEOTIDE SEQUENCE [LARGE SCALE GENOMIC DNA]</scope>
    <source>
        <strain evidence="15 16">MUSC 115</strain>
    </source>
</reference>
<evidence type="ECO:0000256" key="2">
    <source>
        <dbReference type="ARBA" id="ARBA00011245"/>
    </source>
</evidence>
<dbReference type="FunFam" id="3.40.30.10:FF:000007">
    <property type="entry name" value="Thioredoxin-dependent thiol peroxidase"/>
    <property type="match status" value="1"/>
</dbReference>
<keyword evidence="6" id="KW-0560">Oxidoreductase</keyword>
<keyword evidence="5" id="KW-0049">Antioxidant</keyword>
<dbReference type="STRING" id="1348253.LK09_10675"/>
<dbReference type="InterPro" id="IPR024706">
    <property type="entry name" value="Peroxiredoxin_AhpC-typ"/>
</dbReference>
<dbReference type="EMBL" id="JTDK01000009">
    <property type="protein sequence ID" value="KHK97657.1"/>
    <property type="molecule type" value="Genomic_DNA"/>
</dbReference>
<organism evidence="15 16">
    <name type="scientific">Microbacterium mangrovi</name>
    <dbReference type="NCBI Taxonomy" id="1348253"/>
    <lineage>
        <taxon>Bacteria</taxon>
        <taxon>Bacillati</taxon>
        <taxon>Actinomycetota</taxon>
        <taxon>Actinomycetes</taxon>
        <taxon>Micrococcales</taxon>
        <taxon>Microbacteriaceae</taxon>
        <taxon>Microbacterium</taxon>
    </lineage>
</organism>
<dbReference type="GO" id="GO:0008379">
    <property type="term" value="F:thioredoxin peroxidase activity"/>
    <property type="evidence" value="ECO:0007669"/>
    <property type="project" value="TreeGrafter"/>
</dbReference>
<name>A0A0B2A7Y7_9MICO</name>
<evidence type="ECO:0000256" key="1">
    <source>
        <dbReference type="ARBA" id="ARBA00003330"/>
    </source>
</evidence>
<dbReference type="AlphaFoldDB" id="A0A0B2A7Y7"/>
<accession>A0A0B2A7Y7</accession>
<dbReference type="PIRSF" id="PIRSF000239">
    <property type="entry name" value="AHPC"/>
    <property type="match status" value="1"/>
</dbReference>
<evidence type="ECO:0000256" key="10">
    <source>
        <dbReference type="ARBA" id="ARBA00038489"/>
    </source>
</evidence>
<dbReference type="EC" id="1.11.1.24" evidence="3"/>
<dbReference type="InterPro" id="IPR000866">
    <property type="entry name" value="AhpC/TSA"/>
</dbReference>
<dbReference type="Pfam" id="PF00578">
    <property type="entry name" value="AhpC-TSA"/>
    <property type="match status" value="1"/>
</dbReference>
<keyword evidence="16" id="KW-1185">Reference proteome</keyword>
<feature type="domain" description="Thioredoxin" evidence="14">
    <location>
        <begin position="4"/>
        <end position="155"/>
    </location>
</feature>
<dbReference type="PANTHER" id="PTHR42801:SF4">
    <property type="entry name" value="AHPC_TSA FAMILY PROTEIN"/>
    <property type="match status" value="1"/>
</dbReference>
<evidence type="ECO:0000256" key="13">
    <source>
        <dbReference type="PIRSR" id="PIRSR000239-1"/>
    </source>
</evidence>
<evidence type="ECO:0000256" key="9">
    <source>
        <dbReference type="ARBA" id="ARBA00032824"/>
    </source>
</evidence>
<dbReference type="OrthoDB" id="9812811at2"/>
<dbReference type="Gene3D" id="3.40.30.10">
    <property type="entry name" value="Glutaredoxin"/>
    <property type="match status" value="1"/>
</dbReference>
<dbReference type="GO" id="GO:0005737">
    <property type="term" value="C:cytoplasm"/>
    <property type="evidence" value="ECO:0007669"/>
    <property type="project" value="TreeGrafter"/>
</dbReference>
<evidence type="ECO:0000256" key="12">
    <source>
        <dbReference type="ARBA" id="ARBA00049091"/>
    </source>
</evidence>
<comment type="catalytic activity">
    <reaction evidence="12">
        <text>a hydroperoxide + [thioredoxin]-dithiol = an alcohol + [thioredoxin]-disulfide + H2O</text>
        <dbReference type="Rhea" id="RHEA:62620"/>
        <dbReference type="Rhea" id="RHEA-COMP:10698"/>
        <dbReference type="Rhea" id="RHEA-COMP:10700"/>
        <dbReference type="ChEBI" id="CHEBI:15377"/>
        <dbReference type="ChEBI" id="CHEBI:29950"/>
        <dbReference type="ChEBI" id="CHEBI:30879"/>
        <dbReference type="ChEBI" id="CHEBI:35924"/>
        <dbReference type="ChEBI" id="CHEBI:50058"/>
        <dbReference type="EC" id="1.11.1.24"/>
    </reaction>
</comment>
<evidence type="ECO:0000256" key="4">
    <source>
        <dbReference type="ARBA" id="ARBA00022559"/>
    </source>
</evidence>
<feature type="active site" description="Cysteine sulfenic acid (-SOH) intermediate; for peroxidase activity" evidence="13">
    <location>
        <position position="45"/>
    </location>
</feature>
<dbReference type="RefSeq" id="WP_039399108.1">
    <property type="nucleotide sequence ID" value="NZ_JTDK01000009.1"/>
</dbReference>
<evidence type="ECO:0000256" key="3">
    <source>
        <dbReference type="ARBA" id="ARBA00013017"/>
    </source>
</evidence>
<evidence type="ECO:0000256" key="7">
    <source>
        <dbReference type="ARBA" id="ARBA00023157"/>
    </source>
</evidence>
<keyword evidence="8" id="KW-0676">Redox-active center</keyword>
<dbReference type="GO" id="GO:0045454">
    <property type="term" value="P:cell redox homeostasis"/>
    <property type="evidence" value="ECO:0007669"/>
    <property type="project" value="TreeGrafter"/>
</dbReference>
<dbReference type="Proteomes" id="UP000031030">
    <property type="component" value="Unassembled WGS sequence"/>
</dbReference>
<dbReference type="InterPro" id="IPR013766">
    <property type="entry name" value="Thioredoxin_domain"/>
</dbReference>
<keyword evidence="7" id="KW-1015">Disulfide bond</keyword>
<gene>
    <name evidence="15" type="ORF">LK09_10675</name>
</gene>
<dbReference type="GO" id="GO:0034599">
    <property type="term" value="P:cellular response to oxidative stress"/>
    <property type="evidence" value="ECO:0007669"/>
    <property type="project" value="TreeGrafter"/>
</dbReference>